<name>A0A6I1MQP1_9CLOT</name>
<protein>
    <recommendedName>
        <fullName evidence="4">Threonine synthase</fullName>
        <ecNumber evidence="4">4.2.3.1</ecNumber>
    </recommendedName>
</protein>
<gene>
    <name evidence="8" type="ORF">GBZ86_12495</name>
</gene>
<dbReference type="InterPro" id="IPR001926">
    <property type="entry name" value="TrpB-like_PALP"/>
</dbReference>
<dbReference type="InterPro" id="IPR004450">
    <property type="entry name" value="Thr_synthase-like"/>
</dbReference>
<dbReference type="Pfam" id="PF00291">
    <property type="entry name" value="PALP"/>
    <property type="match status" value="1"/>
</dbReference>
<dbReference type="RefSeq" id="WP_152891143.1">
    <property type="nucleotide sequence ID" value="NZ_WHJC01000245.1"/>
</dbReference>
<organism evidence="8 9">
    <name type="scientific">Clostridium tarantellae</name>
    <dbReference type="NCBI Taxonomy" id="39493"/>
    <lineage>
        <taxon>Bacteria</taxon>
        <taxon>Bacillati</taxon>
        <taxon>Bacillota</taxon>
        <taxon>Clostridia</taxon>
        <taxon>Eubacteriales</taxon>
        <taxon>Clostridiaceae</taxon>
        <taxon>Clostridium</taxon>
    </lineage>
</organism>
<feature type="modified residue" description="N6-(pyridoxal phosphate)lysine" evidence="5">
    <location>
        <position position="102"/>
    </location>
</feature>
<evidence type="ECO:0000313" key="9">
    <source>
        <dbReference type="Proteomes" id="UP000430345"/>
    </source>
</evidence>
<dbReference type="InterPro" id="IPR037158">
    <property type="entry name" value="Thr_synth_N_sf"/>
</dbReference>
<dbReference type="InterPro" id="IPR029144">
    <property type="entry name" value="Thr_synth_N"/>
</dbReference>
<evidence type="ECO:0000313" key="8">
    <source>
        <dbReference type="EMBL" id="MPQ44562.1"/>
    </source>
</evidence>
<evidence type="ECO:0000259" key="7">
    <source>
        <dbReference type="Pfam" id="PF14821"/>
    </source>
</evidence>
<feature type="domain" description="Tryptophan synthase beta chain-like PALP" evidence="6">
    <location>
        <begin position="94"/>
        <end position="408"/>
    </location>
</feature>
<dbReference type="OrthoDB" id="9763107at2"/>
<dbReference type="PANTHER" id="PTHR43515">
    <property type="entry name" value="THREONINE SYNTHASE-LIKE 1"/>
    <property type="match status" value="1"/>
</dbReference>
<dbReference type="GO" id="GO:0005737">
    <property type="term" value="C:cytoplasm"/>
    <property type="evidence" value="ECO:0007669"/>
    <property type="project" value="TreeGrafter"/>
</dbReference>
<dbReference type="NCBIfam" id="TIGR00260">
    <property type="entry name" value="thrC"/>
    <property type="match status" value="1"/>
</dbReference>
<dbReference type="EMBL" id="WHJC01000245">
    <property type="protein sequence ID" value="MPQ44562.1"/>
    <property type="molecule type" value="Genomic_DNA"/>
</dbReference>
<dbReference type="Proteomes" id="UP000430345">
    <property type="component" value="Unassembled WGS sequence"/>
</dbReference>
<sequence>MNFISTRGGINKISSTFAVLKGIADNGGLFVPENFPYIYKDIKKYRMKNYCELSFYIIKKFFQELGDENIKECIDKAYKNKFKVKLNNSFLELYHGPTYAFKDAALLLLPQLMKKCRHLEKIKDDIVILTATSGDTGKAALEGFKNIDGIKVIVFYPDKGVSTIQELQMKTSTGGNVYVVAIDGNFDDAQRGVKNIFNNEEYKKVLKNKGIMLSSANSINIGRLIPQIVYYFYGYFNMVNNKEIKEDEEINVVVPTGNFGNILAAYYAKKMGLPIKNFICASNENNVLTDFLNTGEYNKNRELILTTSPSMDILVSSNLERLLFELSNRDSELINYYMNSLNNKGKYRVNDSIRNNLKEFYGEFATGKEVSKTIKDVLEEENYLIDPHTAVAYICYKKYLNKTGDKTKKLIISTASPFKFTKAVLSSLNVSYDDNNDFHLLKLLSEKCSLEIPVNLRELEKLPIFHNKKCKANEMKNMIMEVLNKLPQNI</sequence>
<evidence type="ECO:0000256" key="3">
    <source>
        <dbReference type="ARBA" id="ARBA00022898"/>
    </source>
</evidence>
<dbReference type="GO" id="GO:0009088">
    <property type="term" value="P:threonine biosynthetic process"/>
    <property type="evidence" value="ECO:0007669"/>
    <property type="project" value="UniProtKB-UniRule"/>
</dbReference>
<dbReference type="Gene3D" id="3.90.1380.10">
    <property type="entry name" value="Threonine synthase, N-terminal domain"/>
    <property type="match status" value="1"/>
</dbReference>
<reference evidence="8 9" key="1">
    <citation type="submission" date="2019-10" db="EMBL/GenBank/DDBJ databases">
        <title>The Genome Sequence of Clostridium tarantellae Isolated from Fish Brain.</title>
        <authorList>
            <person name="Bano L."/>
            <person name="Kiel M."/>
            <person name="Sales G."/>
            <person name="Doxey A.C."/>
            <person name="Mansfield M.J."/>
            <person name="Schiavone M."/>
            <person name="Rossetto O."/>
            <person name="Pirazzini M."/>
            <person name="Dobrindt U."/>
            <person name="Montecucco C."/>
        </authorList>
    </citation>
    <scope>NUCLEOTIDE SEQUENCE [LARGE SCALE GENOMIC DNA]</scope>
    <source>
        <strain evidence="8 9">DSM 3997</strain>
    </source>
</reference>
<keyword evidence="8" id="KW-0456">Lyase</keyword>
<dbReference type="AlphaFoldDB" id="A0A6I1MQP1"/>
<dbReference type="PANTHER" id="PTHR43515:SF1">
    <property type="entry name" value="THREONINE SYNTHASE-LIKE 1"/>
    <property type="match status" value="1"/>
</dbReference>
<keyword evidence="9" id="KW-1185">Reference proteome</keyword>
<dbReference type="CDD" id="cd01560">
    <property type="entry name" value="Thr-synth_2"/>
    <property type="match status" value="1"/>
</dbReference>
<evidence type="ECO:0000256" key="1">
    <source>
        <dbReference type="ARBA" id="ARBA00001933"/>
    </source>
</evidence>
<dbReference type="SUPFAM" id="SSF53686">
    <property type="entry name" value="Tryptophan synthase beta subunit-like PLP-dependent enzymes"/>
    <property type="match status" value="1"/>
</dbReference>
<evidence type="ECO:0000256" key="5">
    <source>
        <dbReference type="PIRSR" id="PIRSR604450-51"/>
    </source>
</evidence>
<evidence type="ECO:0000259" key="6">
    <source>
        <dbReference type="Pfam" id="PF00291"/>
    </source>
</evidence>
<comment type="cofactor">
    <cofactor evidence="1 5">
        <name>pyridoxal 5'-phosphate</name>
        <dbReference type="ChEBI" id="CHEBI:597326"/>
    </cofactor>
</comment>
<dbReference type="Pfam" id="PF14821">
    <property type="entry name" value="Thr_synth_N"/>
    <property type="match status" value="1"/>
</dbReference>
<dbReference type="EC" id="4.2.3.1" evidence="4"/>
<keyword evidence="3 5" id="KW-0663">Pyridoxal phosphate</keyword>
<accession>A0A6I1MQP1</accession>
<comment type="similarity">
    <text evidence="2">Belongs to the threonine synthase family.</text>
</comment>
<dbReference type="InterPro" id="IPR036052">
    <property type="entry name" value="TrpB-like_PALP_sf"/>
</dbReference>
<comment type="caution">
    <text evidence="8">The sequence shown here is derived from an EMBL/GenBank/DDBJ whole genome shotgun (WGS) entry which is preliminary data.</text>
</comment>
<dbReference type="GO" id="GO:0004795">
    <property type="term" value="F:threonine synthase activity"/>
    <property type="evidence" value="ECO:0007669"/>
    <property type="project" value="UniProtKB-UniRule"/>
</dbReference>
<proteinExistence type="inferred from homology"/>
<evidence type="ECO:0000256" key="2">
    <source>
        <dbReference type="ARBA" id="ARBA00005517"/>
    </source>
</evidence>
<feature type="domain" description="Threonine synthase N-terminal" evidence="7">
    <location>
        <begin position="3"/>
        <end position="78"/>
    </location>
</feature>
<evidence type="ECO:0000256" key="4">
    <source>
        <dbReference type="NCBIfam" id="TIGR00260"/>
    </source>
</evidence>
<dbReference type="Gene3D" id="3.40.50.1100">
    <property type="match status" value="2"/>
</dbReference>